<reference evidence="2 3" key="1">
    <citation type="submission" date="2012-08" db="EMBL/GenBank/DDBJ databases">
        <title>Oryza genome evolution.</title>
        <authorList>
            <person name="Wing R.A."/>
        </authorList>
    </citation>
    <scope>NUCLEOTIDE SEQUENCE</scope>
</reference>
<reference evidence="2" key="3">
    <citation type="submission" date="2015-04" db="UniProtKB">
        <authorList>
            <consortium name="EnsemblPlants"/>
        </authorList>
    </citation>
    <scope>IDENTIFICATION</scope>
</reference>
<dbReference type="EnsemblPlants" id="LPERR04G03130.2">
    <property type="protein sequence ID" value="LPERR04G03130.2"/>
    <property type="gene ID" value="LPERR04G03130"/>
</dbReference>
<proteinExistence type="predicted"/>
<reference evidence="3" key="2">
    <citation type="submission" date="2013-12" db="EMBL/GenBank/DDBJ databases">
        <authorList>
            <person name="Yu Y."/>
            <person name="Lee S."/>
            <person name="de Baynast K."/>
            <person name="Wissotski M."/>
            <person name="Liu L."/>
            <person name="Talag J."/>
            <person name="Goicoechea J."/>
            <person name="Angelova A."/>
            <person name="Jetty R."/>
            <person name="Kudrna D."/>
            <person name="Golser W."/>
            <person name="Rivera L."/>
            <person name="Zhang J."/>
            <person name="Wing R."/>
        </authorList>
    </citation>
    <scope>NUCLEOTIDE SEQUENCE</scope>
</reference>
<feature type="region of interest" description="Disordered" evidence="1">
    <location>
        <begin position="1"/>
        <end position="32"/>
    </location>
</feature>
<dbReference type="Proteomes" id="UP000032180">
    <property type="component" value="Chromosome 4"/>
</dbReference>
<protein>
    <submittedName>
        <fullName evidence="2">Uncharacterized protein</fullName>
    </submittedName>
</protein>
<feature type="compositionally biased region" description="Basic and acidic residues" evidence="1">
    <location>
        <begin position="7"/>
        <end position="32"/>
    </location>
</feature>
<dbReference type="HOGENOM" id="CLU_022970_4_0_1"/>
<name>A0A0D9W2R9_9ORYZ</name>
<organism evidence="2 3">
    <name type="scientific">Leersia perrieri</name>
    <dbReference type="NCBI Taxonomy" id="77586"/>
    <lineage>
        <taxon>Eukaryota</taxon>
        <taxon>Viridiplantae</taxon>
        <taxon>Streptophyta</taxon>
        <taxon>Embryophyta</taxon>
        <taxon>Tracheophyta</taxon>
        <taxon>Spermatophyta</taxon>
        <taxon>Magnoliopsida</taxon>
        <taxon>Liliopsida</taxon>
        <taxon>Poales</taxon>
        <taxon>Poaceae</taxon>
        <taxon>BOP clade</taxon>
        <taxon>Oryzoideae</taxon>
        <taxon>Oryzeae</taxon>
        <taxon>Oryzinae</taxon>
        <taxon>Leersia</taxon>
    </lineage>
</organism>
<dbReference type="SUPFAM" id="SSF50494">
    <property type="entry name" value="Trypsin-like serine proteases"/>
    <property type="match status" value="2"/>
</dbReference>
<keyword evidence="3" id="KW-1185">Reference proteome</keyword>
<dbReference type="STRING" id="77586.A0A0D9W2R9"/>
<dbReference type="InterPro" id="IPR009003">
    <property type="entry name" value="Peptidase_S1_PA"/>
</dbReference>
<dbReference type="PANTHER" id="PTHR18868:SF49">
    <property type="entry name" value="OS11G0147200 PROTEIN"/>
    <property type="match status" value="1"/>
</dbReference>
<evidence type="ECO:0000256" key="1">
    <source>
        <dbReference type="SAM" id="MobiDB-lite"/>
    </source>
</evidence>
<evidence type="ECO:0000313" key="3">
    <source>
        <dbReference type="Proteomes" id="UP000032180"/>
    </source>
</evidence>
<evidence type="ECO:0000313" key="2">
    <source>
        <dbReference type="EnsemblPlants" id="LPERR04G03130.2"/>
    </source>
</evidence>
<dbReference type="Gramene" id="LPERR04G03130.2">
    <property type="protein sequence ID" value="LPERR04G03130.2"/>
    <property type="gene ID" value="LPERR04G03130"/>
</dbReference>
<dbReference type="PANTHER" id="PTHR18868">
    <property type="entry name" value="OS07G0665300 PROTEIN-RELATED"/>
    <property type="match status" value="1"/>
</dbReference>
<sequence length="520" mass="58021">MSVSEGSRSHGADGSDPSTDSRRSFKRNEISDDFTRSLKKNKRIDFTSGPENKTTCNVGGDMTESLSSGQKVLFACSGIAVERERHVTKFMTSTNLLRVFNEAKMYHDDLKVEVRHEGKVAIGYLGEYILEHGIATVNVVAFPDMDIILPNHRLNIVPHSKVVSVGRGISGELMTTCGILIANPRESRYCPSCVMVSTCKISEALEGGLLCDSDGNFLGINLFSTMEGTLFLPASILIDQLACFQPLRKIKFPVPLENVKGIRVGKRLKVRGDFLEKNKCLDLDSMGYPKPPASMSNASLVRNPGEGNKFDESLRVGAPNCSMIPSLLRYCLRLTVHHLQIVVLLPNKQCREGTLQHYNLHYNIALVSVKDFNSRHPANIQHRLHIKCFKVIAVGCSFETGTLMDARGQHSGWPVTADYRFLRRSTCEITKVGIGGPLVGFDGKFLGMNFYNKKPETPYVPYHAIVKVLEHFKTKGTVAEFGHVDKPSEKLDWTIPGDRSLRPNRWPVPMPRWCRPEDLD</sequence>
<dbReference type="AlphaFoldDB" id="A0A0D9W2R9"/>
<accession>A0A0D9W2R9</accession>